<dbReference type="PRINTS" id="PR00252">
    <property type="entry name" value="NRIONCHANNEL"/>
</dbReference>
<evidence type="ECO:0000256" key="13">
    <source>
        <dbReference type="ARBA" id="ARBA00034099"/>
    </source>
</evidence>
<feature type="domain" description="Neurotransmitter-gated ion-channel ligand-binding" evidence="15">
    <location>
        <begin position="53"/>
        <end position="285"/>
    </location>
</feature>
<accession>A0A0V0U7G3</accession>
<keyword evidence="10" id="KW-0325">Glycoprotein</keyword>
<evidence type="ECO:0000256" key="8">
    <source>
        <dbReference type="ARBA" id="ARBA00023157"/>
    </source>
</evidence>
<evidence type="ECO:0000256" key="2">
    <source>
        <dbReference type="ARBA" id="ARBA00022475"/>
    </source>
</evidence>
<dbReference type="GO" id="GO:0022848">
    <property type="term" value="F:acetylcholine-gated monoatomic cation-selective channel activity"/>
    <property type="evidence" value="ECO:0007669"/>
    <property type="project" value="InterPro"/>
</dbReference>
<proteinExistence type="predicted"/>
<dbReference type="InterPro" id="IPR038050">
    <property type="entry name" value="Neuro_actylchol_rec"/>
</dbReference>
<dbReference type="InterPro" id="IPR006201">
    <property type="entry name" value="Neur_channel"/>
</dbReference>
<keyword evidence="9 17" id="KW-0675">Receptor</keyword>
<evidence type="ECO:0000256" key="6">
    <source>
        <dbReference type="ARBA" id="ARBA00023065"/>
    </source>
</evidence>
<evidence type="ECO:0000256" key="4">
    <source>
        <dbReference type="ARBA" id="ARBA00022989"/>
    </source>
</evidence>
<keyword evidence="2" id="KW-1003">Cell membrane</keyword>
<dbReference type="FunFam" id="1.20.58.390:FF:000078">
    <property type="entry name" value="AcetylCholine Receptor"/>
    <property type="match status" value="1"/>
</dbReference>
<feature type="domain" description="Neurotransmitter-gated ion-channel transmembrane" evidence="16">
    <location>
        <begin position="292"/>
        <end position="506"/>
    </location>
</feature>
<evidence type="ECO:0000256" key="3">
    <source>
        <dbReference type="ARBA" id="ARBA00022692"/>
    </source>
</evidence>
<dbReference type="InterPro" id="IPR002394">
    <property type="entry name" value="Nicotinic_acetylcholine_rcpt"/>
</dbReference>
<evidence type="ECO:0000256" key="10">
    <source>
        <dbReference type="ARBA" id="ARBA00023180"/>
    </source>
</evidence>
<dbReference type="Pfam" id="PF02931">
    <property type="entry name" value="Neur_chan_LBD"/>
    <property type="match status" value="1"/>
</dbReference>
<gene>
    <name evidence="17" type="ORF">T05_15164</name>
</gene>
<feature type="transmembrane region" description="Helical" evidence="14">
    <location>
        <begin position="314"/>
        <end position="336"/>
    </location>
</feature>
<protein>
    <submittedName>
        <fullName evidence="17">Acetylcholine receptor subunit alpha-like 1</fullName>
    </submittedName>
</protein>
<evidence type="ECO:0000256" key="7">
    <source>
        <dbReference type="ARBA" id="ARBA00023136"/>
    </source>
</evidence>
<dbReference type="CDD" id="cd19064">
    <property type="entry name" value="LGIC_TM_nAChR"/>
    <property type="match status" value="1"/>
</dbReference>
<dbReference type="AlphaFoldDB" id="A0A0V0U7G3"/>
<dbReference type="Gene3D" id="2.70.170.10">
    <property type="entry name" value="Neurotransmitter-gated ion-channel ligand-binding domain"/>
    <property type="match status" value="1"/>
</dbReference>
<keyword evidence="7 14" id="KW-0472">Membrane</keyword>
<dbReference type="EMBL" id="JYDJ01000048">
    <property type="protein sequence ID" value="KRX47035.1"/>
    <property type="molecule type" value="Genomic_DNA"/>
</dbReference>
<keyword evidence="3 14" id="KW-0812">Transmembrane</keyword>
<dbReference type="InterPro" id="IPR036719">
    <property type="entry name" value="Neuro-gated_channel_TM_sf"/>
</dbReference>
<evidence type="ECO:0000256" key="9">
    <source>
        <dbReference type="ARBA" id="ARBA00023170"/>
    </source>
</evidence>
<evidence type="ECO:0000256" key="12">
    <source>
        <dbReference type="ARBA" id="ARBA00023303"/>
    </source>
</evidence>
<dbReference type="InterPro" id="IPR006029">
    <property type="entry name" value="Neurotrans-gated_channel_TM"/>
</dbReference>
<dbReference type="Gene3D" id="1.20.58.390">
    <property type="entry name" value="Neurotransmitter-gated ion-channel transmembrane domain"/>
    <property type="match status" value="2"/>
</dbReference>
<comment type="caution">
    <text evidence="17">The sequence shown here is derived from an EMBL/GenBank/DDBJ whole genome shotgun (WGS) entry which is preliminary data.</text>
</comment>
<dbReference type="Pfam" id="PF02932">
    <property type="entry name" value="Neur_chan_memb"/>
    <property type="match status" value="1"/>
</dbReference>
<dbReference type="SUPFAM" id="SSF90112">
    <property type="entry name" value="Neurotransmitter-gated ion-channel transmembrane pore"/>
    <property type="match status" value="1"/>
</dbReference>
<dbReference type="SUPFAM" id="SSF63712">
    <property type="entry name" value="Nicotinic receptor ligand binding domain-like"/>
    <property type="match status" value="1"/>
</dbReference>
<evidence type="ECO:0000256" key="14">
    <source>
        <dbReference type="SAM" id="Phobius"/>
    </source>
</evidence>
<dbReference type="InterPro" id="IPR006202">
    <property type="entry name" value="Neur_chan_lig-bd"/>
</dbReference>
<evidence type="ECO:0000256" key="5">
    <source>
        <dbReference type="ARBA" id="ARBA00023018"/>
    </source>
</evidence>
<reference evidence="17 18" key="1">
    <citation type="submission" date="2015-01" db="EMBL/GenBank/DDBJ databases">
        <title>Evolution of Trichinella species and genotypes.</title>
        <authorList>
            <person name="Korhonen P.K."/>
            <person name="Edoardo P."/>
            <person name="Giuseppe L.R."/>
            <person name="Gasser R.B."/>
        </authorList>
    </citation>
    <scope>NUCLEOTIDE SEQUENCE [LARGE SCALE GENOMIC DNA]</scope>
    <source>
        <strain evidence="17">ISS417</strain>
    </source>
</reference>
<feature type="transmembrane region" description="Helical" evidence="14">
    <location>
        <begin position="491"/>
        <end position="508"/>
    </location>
</feature>
<keyword evidence="4 14" id="KW-1133">Transmembrane helix</keyword>
<organism evidence="17 18">
    <name type="scientific">Trichinella murrelli</name>
    <dbReference type="NCBI Taxonomy" id="144512"/>
    <lineage>
        <taxon>Eukaryota</taxon>
        <taxon>Metazoa</taxon>
        <taxon>Ecdysozoa</taxon>
        <taxon>Nematoda</taxon>
        <taxon>Enoplea</taxon>
        <taxon>Dorylaimia</taxon>
        <taxon>Trichinellida</taxon>
        <taxon>Trichinellidae</taxon>
        <taxon>Trichinella</taxon>
    </lineage>
</organism>
<dbReference type="GO" id="GO:0004888">
    <property type="term" value="F:transmembrane signaling receptor activity"/>
    <property type="evidence" value="ECO:0007669"/>
    <property type="project" value="InterPro"/>
</dbReference>
<sequence length="539" mass="62969">MKKYPITTTIPDERKLSFIKSTILKSILYFSKIFILQLMFIAVRYVWSSNNQMQLFEDLLYNYNKISRPVRNASEILTIKFGASLIRIIDVDEKNQMLTTNLWLDMEWPDSKLVWDPDMYGGIKKLHIPADLLWTPDIVLYNNAAGDPEITIFNDALVYYDGTVVWKPPAIYKSFCSVSHNFIQIDVTWFPYDSQNCLMKFGLWSYFGAFVDMRQLPEELVKEVVTDEKTVHVLEVGMDLSYFYKSAEWDLLSLTSERHEQIYSSCCGKEKYVDITFYFSLRRKTLFYTVNLIIPCFLISFATTLVFYLSDHKITFSISILVTLTVFFLVLIEIIPPTSLVIPMFGRYLLFTMVLVTLSIIISVITVNLHFRRGSTHGMPQWMRRVFLHTLPKYLCMNYPGYSGDEQLQQKEKAKISGQFCATFRPLCFNGSPCLPRKNETKADRRHRIYRQLVLRILRDVRFIEKHFMEIDQDDTIASDWVFVGMVIDRLFLVIFAFFNVGTLYIILQAPTLYDQREPLSIPIATRPLGQDTLSVSYE</sequence>
<evidence type="ECO:0000256" key="11">
    <source>
        <dbReference type="ARBA" id="ARBA00023286"/>
    </source>
</evidence>
<keyword evidence="5" id="KW-0770">Synapse</keyword>
<evidence type="ECO:0000256" key="1">
    <source>
        <dbReference type="ARBA" id="ARBA00022448"/>
    </source>
</evidence>
<name>A0A0V0U7G3_9BILA</name>
<dbReference type="PANTHER" id="PTHR18945">
    <property type="entry name" value="NEUROTRANSMITTER GATED ION CHANNEL"/>
    <property type="match status" value="1"/>
</dbReference>
<evidence type="ECO:0000259" key="15">
    <source>
        <dbReference type="Pfam" id="PF02931"/>
    </source>
</evidence>
<dbReference type="OrthoDB" id="5975154at2759"/>
<keyword evidence="8" id="KW-1015">Disulfide bond</keyword>
<keyword evidence="12" id="KW-0407">Ion channel</keyword>
<keyword evidence="6" id="KW-0406">Ion transport</keyword>
<evidence type="ECO:0000259" key="16">
    <source>
        <dbReference type="Pfam" id="PF02932"/>
    </source>
</evidence>
<feature type="transmembrane region" description="Helical" evidence="14">
    <location>
        <begin position="286"/>
        <end position="308"/>
    </location>
</feature>
<dbReference type="STRING" id="144512.A0A0V0U7G3"/>
<keyword evidence="1" id="KW-0813">Transport</keyword>
<dbReference type="InterPro" id="IPR036734">
    <property type="entry name" value="Neur_chan_lig-bd_sf"/>
</dbReference>
<keyword evidence="11" id="KW-1071">Ligand-gated ion channel</keyword>
<feature type="transmembrane region" description="Helical" evidence="14">
    <location>
        <begin position="27"/>
        <end position="47"/>
    </location>
</feature>
<dbReference type="PRINTS" id="PR00254">
    <property type="entry name" value="NICOTINICR"/>
</dbReference>
<feature type="transmembrane region" description="Helical" evidence="14">
    <location>
        <begin position="348"/>
        <end position="371"/>
    </location>
</feature>
<dbReference type="GO" id="GO:0045211">
    <property type="term" value="C:postsynaptic membrane"/>
    <property type="evidence" value="ECO:0007669"/>
    <property type="project" value="InterPro"/>
</dbReference>
<dbReference type="FunFam" id="2.70.170.10:FF:000044">
    <property type="entry name" value="AcetylCholine Receptor"/>
    <property type="match status" value="1"/>
</dbReference>
<evidence type="ECO:0000313" key="18">
    <source>
        <dbReference type="Proteomes" id="UP000055048"/>
    </source>
</evidence>
<keyword evidence="18" id="KW-1185">Reference proteome</keyword>
<evidence type="ECO:0000313" key="17">
    <source>
        <dbReference type="EMBL" id="KRX47035.1"/>
    </source>
</evidence>
<dbReference type="Proteomes" id="UP000055048">
    <property type="component" value="Unassembled WGS sequence"/>
</dbReference>
<comment type="subcellular location">
    <subcellularLocation>
        <location evidence="13">Synaptic cell membrane</location>
        <topology evidence="13">Multi-pass membrane protein</topology>
    </subcellularLocation>
</comment>